<reference evidence="2" key="1">
    <citation type="submission" date="2023-06" db="EMBL/GenBank/DDBJ databases">
        <title>Reference genome for the Northern bat (Eptesicus nilssonii), a most northern bat species.</title>
        <authorList>
            <person name="Laine V.N."/>
            <person name="Pulliainen A.T."/>
            <person name="Lilley T.M."/>
        </authorList>
    </citation>
    <scope>NUCLEOTIDE SEQUENCE</scope>
    <source>
        <strain evidence="2">BLF_Eptnil</strain>
        <tissue evidence="2">Kidney</tissue>
    </source>
</reference>
<comment type="caution">
    <text evidence="2">The sequence shown here is derived from an EMBL/GenBank/DDBJ whole genome shotgun (WGS) entry which is preliminary data.</text>
</comment>
<evidence type="ECO:0000313" key="2">
    <source>
        <dbReference type="EMBL" id="KAK1332077.1"/>
    </source>
</evidence>
<feature type="region of interest" description="Disordered" evidence="1">
    <location>
        <begin position="1"/>
        <end position="42"/>
    </location>
</feature>
<feature type="compositionally biased region" description="Basic and acidic residues" evidence="1">
    <location>
        <begin position="10"/>
        <end position="22"/>
    </location>
</feature>
<dbReference type="Proteomes" id="UP001177744">
    <property type="component" value="Unassembled WGS sequence"/>
</dbReference>
<protein>
    <submittedName>
        <fullName evidence="2">Uncharacterized protein</fullName>
    </submittedName>
</protein>
<dbReference type="EMBL" id="JAULJE010000019">
    <property type="protein sequence ID" value="KAK1332077.1"/>
    <property type="molecule type" value="Genomic_DNA"/>
</dbReference>
<keyword evidence="3" id="KW-1185">Reference proteome</keyword>
<sequence length="218" mass="24295">MVKSSPNKDLPPKYEWESELKEKRGKHHRERDDSDDEEDLAHSFAKMAFATRPLRLEAGAQPNSEQCVTTMDLDHTPPVMMPAQPPAPKKERRVRQQAKTTREASVPTWGQLKKLATDAWQVVKEQGAQEVDCISRYRESAKAVPHYHKLCSRVSHIWGNRRGQHIRSAMDKPRPGKTTFVITVSPLPGAQAGCSLRGWWTGGFACAAAAGAGTWTTG</sequence>
<evidence type="ECO:0000313" key="3">
    <source>
        <dbReference type="Proteomes" id="UP001177744"/>
    </source>
</evidence>
<dbReference type="AlphaFoldDB" id="A0AA40HIY4"/>
<name>A0AA40HIY4_CNENI</name>
<organism evidence="2 3">
    <name type="scientific">Cnephaeus nilssonii</name>
    <name type="common">Northern bat</name>
    <name type="synonym">Eptesicus nilssonii</name>
    <dbReference type="NCBI Taxonomy" id="3371016"/>
    <lineage>
        <taxon>Eukaryota</taxon>
        <taxon>Metazoa</taxon>
        <taxon>Chordata</taxon>
        <taxon>Craniata</taxon>
        <taxon>Vertebrata</taxon>
        <taxon>Euteleostomi</taxon>
        <taxon>Mammalia</taxon>
        <taxon>Eutheria</taxon>
        <taxon>Laurasiatheria</taxon>
        <taxon>Chiroptera</taxon>
        <taxon>Yangochiroptera</taxon>
        <taxon>Vespertilionidae</taxon>
        <taxon>Cnephaeus</taxon>
    </lineage>
</organism>
<proteinExistence type="predicted"/>
<gene>
    <name evidence="2" type="ORF">QTO34_007763</name>
</gene>
<evidence type="ECO:0000256" key="1">
    <source>
        <dbReference type="SAM" id="MobiDB-lite"/>
    </source>
</evidence>
<accession>A0AA40HIY4</accession>